<dbReference type="EMBL" id="LFJN01000015">
    <property type="protein sequence ID" value="KPI39315.1"/>
    <property type="molecule type" value="Genomic_DNA"/>
</dbReference>
<evidence type="ECO:0000256" key="1">
    <source>
        <dbReference type="SAM" id="MobiDB-lite"/>
    </source>
</evidence>
<feature type="region of interest" description="Disordered" evidence="1">
    <location>
        <begin position="473"/>
        <end position="538"/>
    </location>
</feature>
<proteinExistence type="predicted"/>
<dbReference type="STRING" id="1664694.A0A0N1NZV4"/>
<sequence length="538" mass="60185">MPGELELATTVSQTSASTSPSLLPTPTASCFSENRSVSGVSSISSQSNESNSRRSVSGSGSTARRRGYVRPQGVNFAPSAQQRESVMSLGSIAHLQYYFARTGLLDGKGGQLAKKKKNGEYDIPKNDFSDSPIDEEAQMMWEAMQEDGDDIMLPPTVSTYSHRPQDFTPLPDQKSLKRELVEALENALQAIESCEKTAYDPDEAPTQGFYEIQGLHILDTTTLAIKAARDYYTQHPNPQRLNAIRSPSELRKELYNVLEVLRQSASRKFEGGFSEVERLQVLVWVSEVGAMIDKEAKLEEKEKKERKDWDWMDDRKWLGIDEGVRDMAFLQFLFRKAKSLPRSESLASGSDFFRQLSDGRDLAAMHNIAVKESKRQFHLIEHWHNDIAKPYRRADNLRYWVKAAELRWETKLKFDIMGLANLKDDDSVWTGFENAVRSWAQIVRAELSKDWSGEEERKLHARAKSLALASPIGSPSKMHVAKMSREKALSDANNRDNGSPLGRSPNNSSAELSVGLGLGEPGEAIPEVPPLPAEHLAV</sequence>
<reference evidence="2 3" key="1">
    <citation type="submission" date="2015-06" db="EMBL/GenBank/DDBJ databases">
        <title>Draft genome of the ant-associated black yeast Phialophora attae CBS 131958.</title>
        <authorList>
            <person name="Moreno L.F."/>
            <person name="Stielow B.J."/>
            <person name="de Hoog S."/>
            <person name="Vicente V.A."/>
            <person name="Weiss V.A."/>
            <person name="de Vries M."/>
            <person name="Cruz L.M."/>
            <person name="Souza E.M."/>
        </authorList>
    </citation>
    <scope>NUCLEOTIDE SEQUENCE [LARGE SCALE GENOMIC DNA]</scope>
    <source>
        <strain evidence="2 3">CBS 131958</strain>
    </source>
</reference>
<dbReference type="PANTHER" id="PTHR38702">
    <property type="entry name" value="CALPONIN-HOMOLOGY (CH) DOMAIN-CONTAINING PROTEIN"/>
    <property type="match status" value="1"/>
</dbReference>
<protein>
    <submittedName>
        <fullName evidence="2">Uncharacterized protein</fullName>
    </submittedName>
</protein>
<name>A0A0N1NZV4_9EURO</name>
<feature type="region of interest" description="Disordered" evidence="1">
    <location>
        <begin position="1"/>
        <end position="76"/>
    </location>
</feature>
<feature type="compositionally biased region" description="Low complexity" evidence="1">
    <location>
        <begin position="7"/>
        <end position="61"/>
    </location>
</feature>
<organism evidence="2 3">
    <name type="scientific">Cyphellophora attinorum</name>
    <dbReference type="NCBI Taxonomy" id="1664694"/>
    <lineage>
        <taxon>Eukaryota</taxon>
        <taxon>Fungi</taxon>
        <taxon>Dikarya</taxon>
        <taxon>Ascomycota</taxon>
        <taxon>Pezizomycotina</taxon>
        <taxon>Eurotiomycetes</taxon>
        <taxon>Chaetothyriomycetidae</taxon>
        <taxon>Chaetothyriales</taxon>
        <taxon>Cyphellophoraceae</taxon>
        <taxon>Cyphellophora</taxon>
    </lineage>
</organism>
<dbReference type="PANTHER" id="PTHR38702:SF1">
    <property type="entry name" value="CALPONIN-HOMOLOGY (CH) DOMAIN-CONTAINING PROTEIN"/>
    <property type="match status" value="1"/>
</dbReference>
<evidence type="ECO:0000313" key="3">
    <source>
        <dbReference type="Proteomes" id="UP000038010"/>
    </source>
</evidence>
<evidence type="ECO:0000313" key="2">
    <source>
        <dbReference type="EMBL" id="KPI39315.1"/>
    </source>
</evidence>
<comment type="caution">
    <text evidence="2">The sequence shown here is derived from an EMBL/GenBank/DDBJ whole genome shotgun (WGS) entry which is preliminary data.</text>
</comment>
<dbReference type="GeneID" id="28737161"/>
<keyword evidence="3" id="KW-1185">Reference proteome</keyword>
<accession>A0A0N1NZV4</accession>
<dbReference type="Proteomes" id="UP000038010">
    <property type="component" value="Unassembled WGS sequence"/>
</dbReference>
<dbReference type="AlphaFoldDB" id="A0A0N1NZV4"/>
<dbReference type="RefSeq" id="XP_017999278.1">
    <property type="nucleotide sequence ID" value="XM_018145281.1"/>
</dbReference>
<gene>
    <name evidence="2" type="ORF">AB675_5097</name>
</gene>
<dbReference type="OrthoDB" id="2534759at2759"/>
<dbReference type="VEuPathDB" id="FungiDB:AB675_5097"/>